<dbReference type="InterPro" id="IPR006118">
    <property type="entry name" value="Recombinase_CS"/>
</dbReference>
<organism evidence="9 10">
    <name type="scientific">Candidatus Amesbacteria bacterium RIFCSPHIGHO2_01_FULL_48_32b</name>
    <dbReference type="NCBI Taxonomy" id="1797253"/>
    <lineage>
        <taxon>Bacteria</taxon>
        <taxon>Candidatus Amesiibacteriota</taxon>
    </lineage>
</organism>
<dbReference type="PROSITE" id="PS51737">
    <property type="entry name" value="RECOMBINASE_DNA_BIND"/>
    <property type="match status" value="1"/>
</dbReference>
<dbReference type="SUPFAM" id="SSF53041">
    <property type="entry name" value="Resolvase-like"/>
    <property type="match status" value="1"/>
</dbReference>
<keyword evidence="2" id="KW-0238">DNA-binding</keyword>
<name>A0A1F4YCX2_9BACT</name>
<dbReference type="SMART" id="SM00857">
    <property type="entry name" value="Resolvase"/>
    <property type="match status" value="1"/>
</dbReference>
<dbReference type="GO" id="GO:0000150">
    <property type="term" value="F:DNA strand exchange activity"/>
    <property type="evidence" value="ECO:0007669"/>
    <property type="project" value="InterPro"/>
</dbReference>
<evidence type="ECO:0000256" key="5">
    <source>
        <dbReference type="PROSITE-ProRule" id="PRU10137"/>
    </source>
</evidence>
<proteinExistence type="predicted"/>
<feature type="active site" description="O-(5'-phospho-DNA)-serine intermediate" evidence="4 5">
    <location>
        <position position="10"/>
    </location>
</feature>
<protein>
    <recommendedName>
        <fullName evidence="11">Resolvase/invertase-type recombinase catalytic domain-containing protein</fullName>
    </recommendedName>
</protein>
<dbReference type="InterPro" id="IPR025827">
    <property type="entry name" value="Zn_ribbon_recom_dom"/>
</dbReference>
<evidence type="ECO:0008006" key="11">
    <source>
        <dbReference type="Google" id="ProtNLM"/>
    </source>
</evidence>
<evidence type="ECO:0000313" key="9">
    <source>
        <dbReference type="EMBL" id="OGC91815.1"/>
    </source>
</evidence>
<dbReference type="InterPro" id="IPR006119">
    <property type="entry name" value="Resolv_N"/>
</dbReference>
<dbReference type="Gene3D" id="3.40.50.1390">
    <property type="entry name" value="Resolvase, N-terminal catalytic domain"/>
    <property type="match status" value="1"/>
</dbReference>
<evidence type="ECO:0000256" key="3">
    <source>
        <dbReference type="ARBA" id="ARBA00023172"/>
    </source>
</evidence>
<evidence type="ECO:0000256" key="2">
    <source>
        <dbReference type="ARBA" id="ARBA00023125"/>
    </source>
</evidence>
<dbReference type="PROSITE" id="PS00397">
    <property type="entry name" value="RECOMBINASES_1"/>
    <property type="match status" value="1"/>
</dbReference>
<evidence type="ECO:0000313" key="10">
    <source>
        <dbReference type="Proteomes" id="UP000178176"/>
    </source>
</evidence>
<evidence type="ECO:0000256" key="1">
    <source>
        <dbReference type="ARBA" id="ARBA00022908"/>
    </source>
</evidence>
<comment type="caution">
    <text evidence="9">The sequence shown here is derived from an EMBL/GenBank/DDBJ whole genome shotgun (WGS) entry which is preliminary data.</text>
</comment>
<dbReference type="EMBL" id="MEXH01000028">
    <property type="protein sequence ID" value="OGC91815.1"/>
    <property type="molecule type" value="Genomic_DNA"/>
</dbReference>
<dbReference type="InterPro" id="IPR011109">
    <property type="entry name" value="DNA_bind_recombinase_dom"/>
</dbReference>
<dbReference type="Pfam" id="PF00239">
    <property type="entry name" value="Resolvase"/>
    <property type="match status" value="1"/>
</dbReference>
<dbReference type="PANTHER" id="PTHR30461:SF23">
    <property type="entry name" value="DNA RECOMBINASE-RELATED"/>
    <property type="match status" value="1"/>
</dbReference>
<feature type="domain" description="Recombinase" evidence="8">
    <location>
        <begin position="157"/>
        <end position="301"/>
    </location>
</feature>
<feature type="domain" description="Resolvase/invertase-type recombinase catalytic" evidence="7">
    <location>
        <begin position="2"/>
        <end position="149"/>
    </location>
</feature>
<dbReference type="PANTHER" id="PTHR30461">
    <property type="entry name" value="DNA-INVERTASE FROM LAMBDOID PROPHAGE"/>
    <property type="match status" value="1"/>
</dbReference>
<dbReference type="InterPro" id="IPR036162">
    <property type="entry name" value="Resolvase-like_N_sf"/>
</dbReference>
<sequence>MIAALYARVSTAKQEEQETIDSQVNEIRARIATDGHVLPEENVFQDDGWTGEMLVRPGLDLMRDAANEGKFEILYVYDRGRLSRVFAYQEIIIEEITNKGIEFVTMHDMQAKTPEEHVLQAMQGVFHEYERVKIVERFRRGKLHKARSGHLINGQAPYGLTYILKQGNESAKMLVNEEEAKVVNKVFRWLVIDRLPVRGIRRKMYELGYKPKKGKKDYWGGGAICRLLRNRVYMDGLVYYNKTEAIVAKKSLKPVKYKKIKRTSRRVREKSEWIPYQVPVILEEPWMFEEAQIILSMNKTFASKNRKYDYLLSGLVWCECGSKRAGDGCNANNHYYYRCAEKLYKFPLEGKCTAHGVNAMVLDGLTWRNLRNFLSDKDMLKRQAEKWLSKQAVQGDAWLVEKLNLEKQLNGIKEEEMKYAKAFGAGVLDFEQLQQLAKEQKSKKAGFEARLKELEEKHDDQVLVRPEDTDRLVNMAEMVLKDMLLENRKQIIRDLVDKITVYEGGDIELTGHLPQFDQKLGYFHGDRDCGVAECGEVHVV</sequence>
<gene>
    <name evidence="9" type="ORF">A2876_04615</name>
</gene>
<evidence type="ECO:0000256" key="4">
    <source>
        <dbReference type="PIRSR" id="PIRSR606118-50"/>
    </source>
</evidence>
<evidence type="ECO:0000256" key="6">
    <source>
        <dbReference type="SAM" id="Coils"/>
    </source>
</evidence>
<dbReference type="PROSITE" id="PS51736">
    <property type="entry name" value="RECOMBINASES_3"/>
    <property type="match status" value="1"/>
</dbReference>
<dbReference type="CDD" id="cd00338">
    <property type="entry name" value="Ser_Recombinase"/>
    <property type="match status" value="1"/>
</dbReference>
<dbReference type="Pfam" id="PF07508">
    <property type="entry name" value="Recombinase"/>
    <property type="match status" value="1"/>
</dbReference>
<dbReference type="Proteomes" id="UP000178176">
    <property type="component" value="Unassembled WGS sequence"/>
</dbReference>
<dbReference type="InterPro" id="IPR050639">
    <property type="entry name" value="SSR_resolvase"/>
</dbReference>
<dbReference type="GO" id="GO:0015074">
    <property type="term" value="P:DNA integration"/>
    <property type="evidence" value="ECO:0007669"/>
    <property type="project" value="UniProtKB-KW"/>
</dbReference>
<dbReference type="Gene3D" id="3.90.1750.20">
    <property type="entry name" value="Putative Large Serine Recombinase, Chain B, Domain 2"/>
    <property type="match status" value="1"/>
</dbReference>
<accession>A0A1F4YCX2</accession>
<reference evidence="9 10" key="1">
    <citation type="journal article" date="2016" name="Nat. Commun.">
        <title>Thousands of microbial genomes shed light on interconnected biogeochemical processes in an aquifer system.</title>
        <authorList>
            <person name="Anantharaman K."/>
            <person name="Brown C.T."/>
            <person name="Hug L.A."/>
            <person name="Sharon I."/>
            <person name="Castelle C.J."/>
            <person name="Probst A.J."/>
            <person name="Thomas B.C."/>
            <person name="Singh A."/>
            <person name="Wilkins M.J."/>
            <person name="Karaoz U."/>
            <person name="Brodie E.L."/>
            <person name="Williams K.H."/>
            <person name="Hubbard S.S."/>
            <person name="Banfield J.F."/>
        </authorList>
    </citation>
    <scope>NUCLEOTIDE SEQUENCE [LARGE SCALE GENOMIC DNA]</scope>
</reference>
<evidence type="ECO:0000259" key="7">
    <source>
        <dbReference type="PROSITE" id="PS51736"/>
    </source>
</evidence>
<keyword evidence="3" id="KW-0233">DNA recombination</keyword>
<evidence type="ECO:0000259" key="8">
    <source>
        <dbReference type="PROSITE" id="PS51737"/>
    </source>
</evidence>
<keyword evidence="1" id="KW-0229">DNA integration</keyword>
<dbReference type="GO" id="GO:0003677">
    <property type="term" value="F:DNA binding"/>
    <property type="evidence" value="ECO:0007669"/>
    <property type="project" value="UniProtKB-KW"/>
</dbReference>
<dbReference type="Pfam" id="PF13408">
    <property type="entry name" value="Zn_ribbon_recom"/>
    <property type="match status" value="1"/>
</dbReference>
<keyword evidence="6" id="KW-0175">Coiled coil</keyword>
<feature type="coiled-coil region" evidence="6">
    <location>
        <begin position="430"/>
        <end position="457"/>
    </location>
</feature>
<dbReference type="AlphaFoldDB" id="A0A1F4YCX2"/>
<dbReference type="InterPro" id="IPR038109">
    <property type="entry name" value="DNA_bind_recomb_sf"/>
</dbReference>